<dbReference type="InterPro" id="IPR011764">
    <property type="entry name" value="Biotin_carboxylation_dom"/>
</dbReference>
<dbReference type="Proteomes" id="UP000544107">
    <property type="component" value="Unassembled WGS sequence"/>
</dbReference>
<comment type="function">
    <text evidence="1">This protein is a component of the acetyl coenzyme A carboxylase complex; first, biotin carboxylase catalyzes the carboxylation of the carrier protein and then the transcarboxylase transfers the carboxyl group to form malonyl-CoA.</text>
</comment>
<evidence type="ECO:0000313" key="11">
    <source>
        <dbReference type="EMBL" id="MBB4008889.1"/>
    </source>
</evidence>
<keyword evidence="13" id="KW-1185">Reference proteome</keyword>
<dbReference type="InterPro" id="IPR016185">
    <property type="entry name" value="PreATP-grasp_dom_sf"/>
</dbReference>
<keyword evidence="6" id="KW-0092">Biotin</keyword>
<dbReference type="SUPFAM" id="SSF52440">
    <property type="entry name" value="PreATP-grasp domain"/>
    <property type="match status" value="1"/>
</dbReference>
<evidence type="ECO:0000256" key="2">
    <source>
        <dbReference type="ARBA" id="ARBA00013263"/>
    </source>
</evidence>
<dbReference type="EMBL" id="JACIED010000003">
    <property type="protein sequence ID" value="MBB4008889.1"/>
    <property type="molecule type" value="Genomic_DNA"/>
</dbReference>
<keyword evidence="4 8" id="KW-0547">Nucleotide-binding</keyword>
<evidence type="ECO:0000259" key="10">
    <source>
        <dbReference type="PROSITE" id="PS50979"/>
    </source>
</evidence>
<dbReference type="GO" id="GO:0005524">
    <property type="term" value="F:ATP binding"/>
    <property type="evidence" value="ECO:0007669"/>
    <property type="project" value="UniProtKB-UniRule"/>
</dbReference>
<dbReference type="GO" id="GO:0004075">
    <property type="term" value="F:biotin carboxylase activity"/>
    <property type="evidence" value="ECO:0007669"/>
    <property type="project" value="UniProtKB-EC"/>
</dbReference>
<comment type="catalytic activity">
    <reaction evidence="7">
        <text>N(6)-biotinyl-L-lysyl-[protein] + hydrogencarbonate + ATP = N(6)-carboxybiotinyl-L-lysyl-[protein] + ADP + phosphate + H(+)</text>
        <dbReference type="Rhea" id="RHEA:13501"/>
        <dbReference type="Rhea" id="RHEA-COMP:10505"/>
        <dbReference type="Rhea" id="RHEA-COMP:10506"/>
        <dbReference type="ChEBI" id="CHEBI:15378"/>
        <dbReference type="ChEBI" id="CHEBI:17544"/>
        <dbReference type="ChEBI" id="CHEBI:30616"/>
        <dbReference type="ChEBI" id="CHEBI:43474"/>
        <dbReference type="ChEBI" id="CHEBI:83144"/>
        <dbReference type="ChEBI" id="CHEBI:83145"/>
        <dbReference type="ChEBI" id="CHEBI:456216"/>
        <dbReference type="EC" id="6.3.4.14"/>
    </reaction>
</comment>
<reference evidence="11 14" key="2">
    <citation type="submission" date="2020-08" db="EMBL/GenBank/DDBJ databases">
        <title>Genomic Encyclopedia of Type Strains, Phase IV (KMG-IV): sequencing the most valuable type-strain genomes for metagenomic binning, comparative biology and taxonomic classification.</title>
        <authorList>
            <person name="Goeker M."/>
        </authorList>
    </citation>
    <scope>NUCLEOTIDE SEQUENCE [LARGE SCALE GENOMIC DNA]</scope>
    <source>
        <strain evidence="11 14">DSM 100021</strain>
    </source>
</reference>
<dbReference type="PROSITE" id="PS50975">
    <property type="entry name" value="ATP_GRASP"/>
    <property type="match status" value="1"/>
</dbReference>
<dbReference type="PANTHER" id="PTHR48095">
    <property type="entry name" value="PYRUVATE CARBOXYLASE SUBUNIT A"/>
    <property type="match status" value="1"/>
</dbReference>
<evidence type="ECO:0000256" key="8">
    <source>
        <dbReference type="PROSITE-ProRule" id="PRU00409"/>
    </source>
</evidence>
<dbReference type="PROSITE" id="PS00867">
    <property type="entry name" value="CPSASE_2"/>
    <property type="match status" value="1"/>
</dbReference>
<dbReference type="InterPro" id="IPR011054">
    <property type="entry name" value="Rudment_hybrid_motif"/>
</dbReference>
<evidence type="ECO:0000313" key="14">
    <source>
        <dbReference type="Proteomes" id="UP000544107"/>
    </source>
</evidence>
<evidence type="ECO:0000256" key="6">
    <source>
        <dbReference type="ARBA" id="ARBA00023267"/>
    </source>
</evidence>
<dbReference type="Proteomes" id="UP000185598">
    <property type="component" value="Unassembled WGS sequence"/>
</dbReference>
<dbReference type="NCBIfam" id="NF006367">
    <property type="entry name" value="PRK08591.1"/>
    <property type="match status" value="1"/>
</dbReference>
<dbReference type="OrthoDB" id="9763189at2"/>
<dbReference type="PANTHER" id="PTHR48095:SF2">
    <property type="entry name" value="BIOTIN CARBOXYLASE, CHLOROPLASTIC"/>
    <property type="match status" value="1"/>
</dbReference>
<evidence type="ECO:0000256" key="1">
    <source>
        <dbReference type="ARBA" id="ARBA00003761"/>
    </source>
</evidence>
<dbReference type="Pfam" id="PF00289">
    <property type="entry name" value="Biotin_carb_N"/>
    <property type="match status" value="1"/>
</dbReference>
<dbReference type="InterPro" id="IPR051602">
    <property type="entry name" value="ACC_Biotin_Carboxylase"/>
</dbReference>
<dbReference type="InterPro" id="IPR005481">
    <property type="entry name" value="BC-like_N"/>
</dbReference>
<evidence type="ECO:0000256" key="3">
    <source>
        <dbReference type="ARBA" id="ARBA00022598"/>
    </source>
</evidence>
<dbReference type="InterPro" id="IPR005482">
    <property type="entry name" value="Biotin_COase_C"/>
</dbReference>
<comment type="caution">
    <text evidence="12">The sequence shown here is derived from an EMBL/GenBank/DDBJ whole genome shotgun (WGS) entry which is preliminary data.</text>
</comment>
<proteinExistence type="predicted"/>
<dbReference type="GO" id="GO:0046872">
    <property type="term" value="F:metal ion binding"/>
    <property type="evidence" value="ECO:0007669"/>
    <property type="project" value="InterPro"/>
</dbReference>
<dbReference type="SMART" id="SM00878">
    <property type="entry name" value="Biotin_carb_C"/>
    <property type="match status" value="1"/>
</dbReference>
<organism evidence="12 13">
    <name type="scientific">Allorhizobium taibaishanense</name>
    <dbReference type="NCBI Taxonomy" id="887144"/>
    <lineage>
        <taxon>Bacteria</taxon>
        <taxon>Pseudomonadati</taxon>
        <taxon>Pseudomonadota</taxon>
        <taxon>Alphaproteobacteria</taxon>
        <taxon>Hyphomicrobiales</taxon>
        <taxon>Rhizobiaceae</taxon>
        <taxon>Rhizobium/Agrobacterium group</taxon>
        <taxon>Allorhizobium</taxon>
    </lineage>
</organism>
<dbReference type="SUPFAM" id="SSF56059">
    <property type="entry name" value="Glutathione synthetase ATP-binding domain-like"/>
    <property type="match status" value="1"/>
</dbReference>
<evidence type="ECO:0000256" key="5">
    <source>
        <dbReference type="ARBA" id="ARBA00022840"/>
    </source>
</evidence>
<dbReference type="FunFam" id="3.40.50.20:FF:000010">
    <property type="entry name" value="Propionyl-CoA carboxylase subunit alpha"/>
    <property type="match status" value="1"/>
</dbReference>
<evidence type="ECO:0000259" key="9">
    <source>
        <dbReference type="PROSITE" id="PS50975"/>
    </source>
</evidence>
<evidence type="ECO:0000256" key="4">
    <source>
        <dbReference type="ARBA" id="ARBA00022741"/>
    </source>
</evidence>
<dbReference type="Pfam" id="PF02786">
    <property type="entry name" value="CPSase_L_D2"/>
    <property type="match status" value="1"/>
</dbReference>
<feature type="domain" description="ATP-grasp" evidence="9">
    <location>
        <begin position="121"/>
        <end position="318"/>
    </location>
</feature>
<dbReference type="RefSeq" id="WP_075613897.1">
    <property type="nucleotide sequence ID" value="NZ_JACIED010000003.1"/>
</dbReference>
<dbReference type="SUPFAM" id="SSF51246">
    <property type="entry name" value="Rudiment single hybrid motif"/>
    <property type="match status" value="1"/>
</dbReference>
<dbReference type="Pfam" id="PF02785">
    <property type="entry name" value="Biotin_carb_C"/>
    <property type="match status" value="1"/>
</dbReference>
<dbReference type="PROSITE" id="PS00866">
    <property type="entry name" value="CPSASE_1"/>
    <property type="match status" value="1"/>
</dbReference>
<sequence>MTISALLVANRGEIAVRIIRAAKALGIRTVQVHSAADRDMLAVKMADAAIEIGPPSAAKSYLNIEAVLKAALESGVDAVHPGYGFLSENAAFAKAVTDAGLIFIGPSHEAISLLGDKVEARKVAMQAGVPTVPGSNGRVDDLDAGRAVVEEIGFPVMIKAAAGGGGRGIRIAETLADFERHFPQASAEALAAFGDGGLYIEKVITRARHVEVQILGDGVDAIHCFERECSLQRRRQKVWEEGPSVSLPADVRRALCDSAVALARSVGYRGAGTVEYLYDEQSGEFYFIEVNTRIQVEHPVTEMITGIDLVQEMIRIAGGARLSLRQEDVRLNGHAIECRINAEDPAKGFLPGPGTISTLNIPEGEGIRFDTMLYEGYQVPPFYDSLLGKLIVWGENRDACLARLAGALEHFEIGGLATTVPLHRKLAADASVKRADFHTRFLEPWLETAFPAASPVASVAPVLAKEKH</sequence>
<keyword evidence="5 8" id="KW-0067">ATP-binding</keyword>
<dbReference type="EMBL" id="MKIN01000021">
    <property type="protein sequence ID" value="OLP50005.1"/>
    <property type="molecule type" value="Genomic_DNA"/>
</dbReference>
<dbReference type="PROSITE" id="PS50979">
    <property type="entry name" value="BC"/>
    <property type="match status" value="1"/>
</dbReference>
<dbReference type="InterPro" id="IPR005479">
    <property type="entry name" value="CPAse_ATP-bd"/>
</dbReference>
<gene>
    <name evidence="12" type="ORF">BJF91_11700</name>
    <name evidence="11" type="ORF">GGQ71_003169</name>
</gene>
<dbReference type="FunFam" id="3.30.1490.20:FF:000018">
    <property type="entry name" value="Biotin carboxylase"/>
    <property type="match status" value="1"/>
</dbReference>
<dbReference type="STRING" id="887144.BJF91_11700"/>
<reference evidence="12 13" key="1">
    <citation type="submission" date="2016-09" db="EMBL/GenBank/DDBJ databases">
        <title>Rhizobium oryziradicis sp. nov., isolated from the root of rice.</title>
        <authorList>
            <person name="Zhao J."/>
            <person name="Zhang X."/>
        </authorList>
    </citation>
    <scope>NUCLEOTIDE SEQUENCE [LARGE SCALE GENOMIC DNA]</scope>
    <source>
        <strain evidence="12 13">14971</strain>
    </source>
</reference>
<protein>
    <recommendedName>
        <fullName evidence="2">biotin carboxylase</fullName>
        <ecNumber evidence="2">6.3.4.14</ecNumber>
    </recommendedName>
</protein>
<keyword evidence="3 11" id="KW-0436">Ligase</keyword>
<accession>A0A1Q9A5Z8</accession>
<dbReference type="AlphaFoldDB" id="A0A1Q9A5Z8"/>
<dbReference type="InterPro" id="IPR011761">
    <property type="entry name" value="ATP-grasp"/>
</dbReference>
<evidence type="ECO:0000256" key="7">
    <source>
        <dbReference type="ARBA" id="ARBA00048600"/>
    </source>
</evidence>
<name>A0A1Q9A5Z8_9HYPH</name>
<dbReference type="EC" id="6.3.4.14" evidence="2"/>
<dbReference type="Gene3D" id="3.30.470.20">
    <property type="entry name" value="ATP-grasp fold, B domain"/>
    <property type="match status" value="1"/>
</dbReference>
<evidence type="ECO:0000313" key="12">
    <source>
        <dbReference type="EMBL" id="OLP50005.1"/>
    </source>
</evidence>
<feature type="domain" description="Biotin carboxylation" evidence="10">
    <location>
        <begin position="2"/>
        <end position="447"/>
    </location>
</feature>
<dbReference type="NCBIfam" id="NF009471">
    <property type="entry name" value="PRK12833.1"/>
    <property type="match status" value="1"/>
</dbReference>
<evidence type="ECO:0000313" key="13">
    <source>
        <dbReference type="Proteomes" id="UP000185598"/>
    </source>
</evidence>